<comment type="catalytic activity">
    <reaction evidence="9">
        <text>guanosine(37) in tRNA + S-adenosyl-L-methionine = N(1)-methylguanosine(37) in tRNA + S-adenosyl-L-homocysteine + H(+)</text>
        <dbReference type="Rhea" id="RHEA:36899"/>
        <dbReference type="Rhea" id="RHEA-COMP:10145"/>
        <dbReference type="Rhea" id="RHEA-COMP:10147"/>
        <dbReference type="ChEBI" id="CHEBI:15378"/>
        <dbReference type="ChEBI" id="CHEBI:57856"/>
        <dbReference type="ChEBI" id="CHEBI:59789"/>
        <dbReference type="ChEBI" id="CHEBI:73542"/>
        <dbReference type="ChEBI" id="CHEBI:74269"/>
        <dbReference type="EC" id="2.1.1.228"/>
    </reaction>
</comment>
<dbReference type="KEGG" id="lenr:94172820"/>
<dbReference type="InterPro" id="IPR056744">
    <property type="entry name" value="TRM5/TYW2-like_N"/>
</dbReference>
<dbReference type="EC" id="2.1.1.228" evidence="9"/>
<evidence type="ECO:0000256" key="6">
    <source>
        <dbReference type="ARBA" id="ARBA00022694"/>
    </source>
</evidence>
<proteinExistence type="inferred from homology"/>
<evidence type="ECO:0000313" key="12">
    <source>
        <dbReference type="EMBL" id="KAG5482484.1"/>
    </source>
</evidence>
<comment type="caution">
    <text evidence="12">The sequence shown here is derived from an EMBL/GenBank/DDBJ whole genome shotgun (WGS) entry which is preliminary data.</text>
</comment>
<accession>A0A836H0G6</accession>
<evidence type="ECO:0000256" key="10">
    <source>
        <dbReference type="SAM" id="MobiDB-lite"/>
    </source>
</evidence>
<dbReference type="OrthoDB" id="408788at2759"/>
<comment type="subunit">
    <text evidence="9">Monomer.</text>
</comment>
<reference evidence="12 13" key="1">
    <citation type="submission" date="2021-02" db="EMBL/GenBank/DDBJ databases">
        <title>Leishmania (Mundinia) enrietti genome sequencing and assembly.</title>
        <authorList>
            <person name="Almutairi H."/>
            <person name="Gatherer D."/>
        </authorList>
    </citation>
    <scope>NUCLEOTIDE SEQUENCE [LARGE SCALE GENOMIC DNA]</scope>
    <source>
        <strain evidence="12">CUR178</strain>
    </source>
</reference>
<evidence type="ECO:0000256" key="5">
    <source>
        <dbReference type="ARBA" id="ARBA00022691"/>
    </source>
</evidence>
<comment type="subcellular location">
    <subcellularLocation>
        <location evidence="9">Mitochondrion matrix</location>
    </subcellularLocation>
    <subcellularLocation>
        <location evidence="9">Nucleus</location>
    </subcellularLocation>
    <subcellularLocation>
        <location evidence="9">Cytoplasm</location>
    </subcellularLocation>
    <text evidence="9">Predominantly in the mitochondria and in the nucleus.</text>
</comment>
<keyword evidence="2 9" id="KW-0963">Cytoplasm</keyword>
<feature type="binding site" evidence="9">
    <location>
        <position position="519"/>
    </location>
    <ligand>
        <name>S-adenosyl-L-methionine</name>
        <dbReference type="ChEBI" id="CHEBI:59789"/>
    </ligand>
</feature>
<feature type="binding site" evidence="9">
    <location>
        <begin position="455"/>
        <end position="456"/>
    </location>
    <ligand>
        <name>S-adenosyl-L-methionine</name>
        <dbReference type="ChEBI" id="CHEBI:59789"/>
    </ligand>
</feature>
<keyword evidence="6 9" id="KW-0819">tRNA processing</keyword>
<feature type="compositionally biased region" description="Low complexity" evidence="10">
    <location>
        <begin position="101"/>
        <end position="112"/>
    </location>
</feature>
<evidence type="ECO:0000256" key="4">
    <source>
        <dbReference type="ARBA" id="ARBA00022679"/>
    </source>
</evidence>
<feature type="region of interest" description="Disordered" evidence="10">
    <location>
        <begin position="203"/>
        <end position="228"/>
    </location>
</feature>
<dbReference type="GO" id="GO:0052906">
    <property type="term" value="F:tRNA (guanine(37)-N1)-methyltransferase activity"/>
    <property type="evidence" value="ECO:0007669"/>
    <property type="project" value="UniProtKB-UniRule"/>
</dbReference>
<dbReference type="SUPFAM" id="SSF53335">
    <property type="entry name" value="S-adenosyl-L-methionine-dependent methyltransferases"/>
    <property type="match status" value="1"/>
</dbReference>
<evidence type="ECO:0000256" key="8">
    <source>
        <dbReference type="ARBA" id="ARBA00023242"/>
    </source>
</evidence>
<keyword evidence="8 9" id="KW-0539">Nucleus</keyword>
<comment type="similarity">
    <text evidence="1">Belongs to the class I-like SAM-binding methyltransferase superfamily. TRM5/TYW2 family.</text>
</comment>
<evidence type="ECO:0000256" key="3">
    <source>
        <dbReference type="ARBA" id="ARBA00022603"/>
    </source>
</evidence>
<keyword evidence="5 9" id="KW-0949">S-adenosyl-L-methionine</keyword>
<dbReference type="AlphaFoldDB" id="A0A836H0G6"/>
<evidence type="ECO:0000256" key="7">
    <source>
        <dbReference type="ARBA" id="ARBA00023128"/>
    </source>
</evidence>
<dbReference type="GO" id="GO:0002939">
    <property type="term" value="P:tRNA N1-guanine methylation"/>
    <property type="evidence" value="ECO:0007669"/>
    <property type="project" value="TreeGrafter"/>
</dbReference>
<feature type="binding site" evidence="9">
    <location>
        <position position="417"/>
    </location>
    <ligand>
        <name>S-adenosyl-L-methionine</name>
        <dbReference type="ChEBI" id="CHEBI:59789"/>
    </ligand>
</feature>
<dbReference type="Gene3D" id="3.40.50.150">
    <property type="entry name" value="Vaccinia Virus protein VP39"/>
    <property type="match status" value="1"/>
</dbReference>
<evidence type="ECO:0000259" key="11">
    <source>
        <dbReference type="PROSITE" id="PS51684"/>
    </source>
</evidence>
<keyword evidence="3 9" id="KW-0489">Methyltransferase</keyword>
<dbReference type="GeneID" id="94172820"/>
<keyword evidence="13" id="KW-1185">Reference proteome</keyword>
<keyword evidence="7 9" id="KW-0496">Mitochondrion</keyword>
<dbReference type="HAMAP" id="MF_03152">
    <property type="entry name" value="TRM5"/>
    <property type="match status" value="1"/>
</dbReference>
<dbReference type="InterPro" id="IPR025792">
    <property type="entry name" value="tRNA_Gua_MeTrfase_euk"/>
</dbReference>
<evidence type="ECO:0000256" key="2">
    <source>
        <dbReference type="ARBA" id="ARBA00022490"/>
    </source>
</evidence>
<gene>
    <name evidence="12" type="ORF">CUR178_05623</name>
</gene>
<dbReference type="GO" id="GO:0005759">
    <property type="term" value="C:mitochondrial matrix"/>
    <property type="evidence" value="ECO:0007669"/>
    <property type="project" value="UniProtKB-SubCell"/>
</dbReference>
<evidence type="ECO:0000256" key="1">
    <source>
        <dbReference type="ARBA" id="ARBA00009775"/>
    </source>
</evidence>
<dbReference type="FunFam" id="3.30.300.110:FF:000005">
    <property type="entry name" value="tRNA (guanine(37)-N1)-methyltransferase"/>
    <property type="match status" value="1"/>
</dbReference>
<feature type="domain" description="SAM-dependent methyltransferase TRM5/TYW2-type" evidence="11">
    <location>
        <begin position="277"/>
        <end position="633"/>
    </location>
</feature>
<dbReference type="Pfam" id="PF02475">
    <property type="entry name" value="TRM5-TYW2_MTfase"/>
    <property type="match status" value="1"/>
</dbReference>
<dbReference type="PANTHER" id="PTHR23245">
    <property type="entry name" value="TRNA METHYLTRANSFERASE"/>
    <property type="match status" value="1"/>
</dbReference>
<feature type="region of interest" description="Disordered" evidence="10">
    <location>
        <begin position="80"/>
        <end position="112"/>
    </location>
</feature>
<name>A0A836H0G6_LEIEN</name>
<dbReference type="Gene3D" id="3.30.300.110">
    <property type="entry name" value="Met-10+ protein-like domains"/>
    <property type="match status" value="1"/>
</dbReference>
<comment type="similarity">
    <text evidence="9">Belongs to the TRM5 / TYW2 family.</text>
</comment>
<dbReference type="GO" id="GO:0005634">
    <property type="term" value="C:nucleus"/>
    <property type="evidence" value="ECO:0007669"/>
    <property type="project" value="UniProtKB-SubCell"/>
</dbReference>
<dbReference type="Proteomes" id="UP000674179">
    <property type="component" value="Chromosome 16"/>
</dbReference>
<dbReference type="FunFam" id="3.40.50.150:FF:000765">
    <property type="entry name" value="tRNA (guanine(37)-N1)-methyltransferase"/>
    <property type="match status" value="1"/>
</dbReference>
<dbReference type="PROSITE" id="PS51684">
    <property type="entry name" value="SAM_MT_TRM5_TYW2"/>
    <property type="match status" value="1"/>
</dbReference>
<dbReference type="InterPro" id="IPR056743">
    <property type="entry name" value="TRM5-TYW2-like_MTfase"/>
</dbReference>
<comment type="function">
    <text evidence="9">Specifically methylates the N1 position of guanosine-37 in various cytoplasmic and mitochondrial tRNAs. Methylation is not dependent on the nature of the nucleoside 5' of the target nucleoside. This is the first step in the biosynthesis of wybutosine (yW), a modified base adjacent to the anticodon of tRNAs and required for accurate decoding.</text>
</comment>
<dbReference type="RefSeq" id="XP_067694174.1">
    <property type="nucleotide sequence ID" value="XM_067837310.1"/>
</dbReference>
<sequence>MMQSRATSHSYREMVSSTIVLAALVYRPLTASGALLSILRGKLYHRRNVRNVMDAVAVLAAADDQKGPGAAKMRVKYLAPAEGDTRKSSRSSTNSAALHGSSSAATTSDSSSTSAPLAFLEGRCKMCLLDPTVLEATELTPDPASATPHSTAVFMLGAAVERAQVTHQLETAVQAGQLPRKAADLLQYLHECLATSFHTAGCAEDGGGSEQAQGSPGATATPPARSGKTLRPYSDVVEVALTSHAIELSYRNYTMPELLSMVLPLHEDADLVALSGFEQVGHIAHVNLSAAHLPYADVIGHVILDCNDTVRVVVNKVDTISSAFREFKMDIIAERRRSNEVDGDAAAGIDVDGCGELGGLLTAAEKQAIALEASAPSYSPTQARLNRLLTATVRQHGCSFRVPYNRVYWNSRLSFEHTRLVDQMSSGDVLFDVMAGVGPFAVPAAKKGVQVFANDLNPVAAQYMKVNAELNRLPDNSLHVFNMDGRDFLNSVVFASVTGAAAEAFPGRTCTGRRHVAMNLPAIAVEFLDVFQPLSSTRASANGQPGNATIHPAAVNARWNRLPAHVEPNHIDRCVVFHVYCFSAAEDLATDAVRQVEANLGYILPPESIEEVLMVRDVAPTKRMMCVSFTLPPAFWEHVLASRLDNEGNVRVRAGTAGVLTGDRAEPTTKKAKAEAL</sequence>
<keyword evidence="4 9" id="KW-0808">Transferase</keyword>
<dbReference type="PANTHER" id="PTHR23245:SF43">
    <property type="entry name" value="TRNA (GUANINE(37)-N1)-METHYLTRANSFERASE 2"/>
    <property type="match status" value="1"/>
</dbReference>
<dbReference type="Pfam" id="PF25133">
    <property type="entry name" value="TYW2_N_2"/>
    <property type="match status" value="1"/>
</dbReference>
<organism evidence="12 13">
    <name type="scientific">Leishmania enriettii</name>
    <dbReference type="NCBI Taxonomy" id="5663"/>
    <lineage>
        <taxon>Eukaryota</taxon>
        <taxon>Discoba</taxon>
        <taxon>Euglenozoa</taxon>
        <taxon>Kinetoplastea</taxon>
        <taxon>Metakinetoplastina</taxon>
        <taxon>Trypanosomatida</taxon>
        <taxon>Trypanosomatidae</taxon>
        <taxon>Leishmaniinae</taxon>
        <taxon>Leishmania</taxon>
    </lineage>
</organism>
<evidence type="ECO:0000256" key="9">
    <source>
        <dbReference type="HAMAP-Rule" id="MF_03152"/>
    </source>
</evidence>
<dbReference type="EMBL" id="JAFHKP010000016">
    <property type="protein sequence ID" value="KAG5482484.1"/>
    <property type="molecule type" value="Genomic_DNA"/>
</dbReference>
<dbReference type="InterPro" id="IPR030382">
    <property type="entry name" value="MeTrfase_TRM5/TYW2"/>
</dbReference>
<dbReference type="InterPro" id="IPR029063">
    <property type="entry name" value="SAM-dependent_MTases_sf"/>
</dbReference>
<feature type="binding site" evidence="9">
    <location>
        <begin position="484"/>
        <end position="485"/>
    </location>
    <ligand>
        <name>S-adenosyl-L-methionine</name>
        <dbReference type="ChEBI" id="CHEBI:59789"/>
    </ligand>
</feature>
<protein>
    <recommendedName>
        <fullName evidence="9">tRNA (guanine(37)-N1)-methyltransferase</fullName>
        <ecNumber evidence="9">2.1.1.228</ecNumber>
    </recommendedName>
    <alternativeName>
        <fullName evidence="9">M1G-methyltransferase</fullName>
    </alternativeName>
    <alternativeName>
        <fullName evidence="9">tRNA [GM37] methyltransferase</fullName>
    </alternativeName>
    <alternativeName>
        <fullName evidence="9">tRNA methyltransferase 5 homolog</fullName>
    </alternativeName>
</protein>
<evidence type="ECO:0000313" key="13">
    <source>
        <dbReference type="Proteomes" id="UP000674179"/>
    </source>
</evidence>